<evidence type="ECO:0000256" key="1">
    <source>
        <dbReference type="ARBA" id="ARBA00010312"/>
    </source>
</evidence>
<dbReference type="Gene3D" id="2.40.40.20">
    <property type="match status" value="1"/>
</dbReference>
<dbReference type="Pfam" id="PF04879">
    <property type="entry name" value="Molybdop_Fe4S4"/>
    <property type="match status" value="1"/>
</dbReference>
<dbReference type="SUPFAM" id="SSF50692">
    <property type="entry name" value="ADC-like"/>
    <property type="match status" value="1"/>
</dbReference>
<dbReference type="Gene3D" id="3.40.228.10">
    <property type="entry name" value="Dimethylsulfoxide Reductase, domain 2"/>
    <property type="match status" value="2"/>
</dbReference>
<evidence type="ECO:0000256" key="3">
    <source>
        <dbReference type="ARBA" id="ARBA00022729"/>
    </source>
</evidence>
<dbReference type="InterPro" id="IPR006963">
    <property type="entry name" value="Mopterin_OxRdtase_4Fe-4S_dom"/>
</dbReference>
<evidence type="ECO:0000313" key="9">
    <source>
        <dbReference type="Proteomes" id="UP001320544"/>
    </source>
</evidence>
<name>A0ABN6MJB7_9ACTN</name>
<dbReference type="Proteomes" id="UP001320544">
    <property type="component" value="Chromosome"/>
</dbReference>
<dbReference type="PROSITE" id="PS51669">
    <property type="entry name" value="4FE4S_MOW_BIS_MGD"/>
    <property type="match status" value="1"/>
</dbReference>
<dbReference type="InterPro" id="IPR006311">
    <property type="entry name" value="TAT_signal"/>
</dbReference>
<reference evidence="8 9" key="1">
    <citation type="submission" date="2022-01" db="EMBL/GenBank/DDBJ databases">
        <title>Novel bile acid biosynthetic pathways are enriched in the microbiome of centenarians.</title>
        <authorList>
            <person name="Sato Y."/>
            <person name="Atarashi K."/>
            <person name="Plichta R.D."/>
            <person name="Arai Y."/>
            <person name="Sasajima S."/>
            <person name="Kearney M.S."/>
            <person name="Suda W."/>
            <person name="Takeshita K."/>
            <person name="Sasaki T."/>
            <person name="Okamoto S."/>
            <person name="Skelly N.A."/>
            <person name="Okamura Y."/>
            <person name="Vlamakis H."/>
            <person name="Li Y."/>
            <person name="Tanoue T."/>
            <person name="Takei H."/>
            <person name="Nittono H."/>
            <person name="Narushima S."/>
            <person name="Irie J."/>
            <person name="Itoh H."/>
            <person name="Moriya K."/>
            <person name="Sugiura Y."/>
            <person name="Suematsu M."/>
            <person name="Moritoki N."/>
            <person name="Shibata S."/>
            <person name="Littman R.D."/>
            <person name="Fischbach A.M."/>
            <person name="Uwamino Y."/>
            <person name="Inoue T."/>
            <person name="Honda A."/>
            <person name="Hattori M."/>
            <person name="Murai T."/>
            <person name="Xavier J.R."/>
            <person name="Hirose N."/>
            <person name="Honda K."/>
        </authorList>
    </citation>
    <scope>NUCLEOTIDE SEQUENCE [LARGE SCALE GENOMIC DNA]</scope>
    <source>
        <strain evidence="8 9">CE91-St30</strain>
    </source>
</reference>
<dbReference type="Gene3D" id="2.20.25.90">
    <property type="entry name" value="ADC-like domains"/>
    <property type="match status" value="1"/>
</dbReference>
<evidence type="ECO:0000256" key="4">
    <source>
        <dbReference type="ARBA" id="ARBA00023002"/>
    </source>
</evidence>
<keyword evidence="9" id="KW-1185">Reference proteome</keyword>
<dbReference type="InterPro" id="IPR006656">
    <property type="entry name" value="Mopterin_OxRdtase"/>
</dbReference>
<organism evidence="8 9">
    <name type="scientific">Raoultibacter timonensis</name>
    <dbReference type="NCBI Taxonomy" id="1907662"/>
    <lineage>
        <taxon>Bacteria</taxon>
        <taxon>Bacillati</taxon>
        <taxon>Actinomycetota</taxon>
        <taxon>Coriobacteriia</taxon>
        <taxon>Eggerthellales</taxon>
        <taxon>Eggerthellaceae</taxon>
        <taxon>Raoultibacter</taxon>
    </lineage>
</organism>
<evidence type="ECO:0000256" key="5">
    <source>
        <dbReference type="ARBA" id="ARBA00023004"/>
    </source>
</evidence>
<evidence type="ECO:0000313" key="8">
    <source>
        <dbReference type="EMBL" id="BDE97869.1"/>
    </source>
</evidence>
<dbReference type="InterPro" id="IPR050612">
    <property type="entry name" value="Prok_Mopterin_Oxidored"/>
</dbReference>
<dbReference type="InterPro" id="IPR009010">
    <property type="entry name" value="Asp_de-COase-like_dom_sf"/>
</dbReference>
<evidence type="ECO:0000259" key="7">
    <source>
        <dbReference type="PROSITE" id="PS51669"/>
    </source>
</evidence>
<keyword evidence="2" id="KW-0479">Metal-binding</keyword>
<gene>
    <name evidence="8" type="ORF">CE91St30_32020</name>
</gene>
<sequence length="861" mass="95490">MNAVSRRSFVKAMAASGALATAAALGYEAWKPFTALAADDAGSAQTEGETQVIRSACRNCYGRCTINGIVKNGRLVRVEGRPGTYSEGTICSRAFAIPQLVNSPLRVRYPMKRVGERGEGKWERITWDEAWDIIIPKFKEVIEQYGGHTILANNGTGRDQLNISVLQKCFYDMGSVGGFGVGSICKIAGDFVQKTTIGNPCQFTGWNPEDTNLIVMWARGMFSWGYYDWIYIKKALDRGAKLMVVDPRHTAAAAKSTMWVPIRPGSDMALILAIINEMISSGRFDKDFATKWTNSSFLLNDQTGLLLRESDLADGGSKDKIAYWDEGTGSVQFWDTVDLAWSVDDPKPALLGSYDVEGIERRTSLQKLADAAAEWTVEKTAETTWLTTDQVKDAIELYIESSPGTCFTRGQKTDFSDNSSSVSHAFTIMMALAGNYEIPGGNSVKPGTSTKGSALFDAVPPKSAVRQEIEANIDDYSMCPGKAQIYGIRDGVYSAATHALTTGKPFQPRIYWGMNCEPIISCADSLEVAEGLKNIDFSVNVNLLMSPSAELADIVLPAAHQNEIDRIEYPQSGHCWPANHTATIRQPFTEPQGECRDEVDILFDLASRLDIDMTWKDKYDWFNFALKATGMTFEEFREAGEFVDEITYGKHEKGLLRKDMKPGFETKTGKVNIFSEELQRFGWGGIPGYREQPQSPFSDPDLAQEYPYVMLTGGRNHQYFHSEYRESAYMRSIRPFPVVEINPETAHENGVEEGDWVCIETTMGSIKQVAHLTEGIDARVVHCDHDWWFPEKGAQDGLHGAFDSNPNAIIDNDKVFDPAVGTDNFSSMCRIYKSPDGPPEGIFTTPEELSAFLSNGQEDQQ</sequence>
<keyword evidence="4" id="KW-0560">Oxidoreductase</keyword>
<dbReference type="Pfam" id="PF00384">
    <property type="entry name" value="Molybdopterin"/>
    <property type="match status" value="1"/>
</dbReference>
<dbReference type="SUPFAM" id="SSF53706">
    <property type="entry name" value="Formate dehydrogenase/DMSO reductase, domains 1-3"/>
    <property type="match status" value="1"/>
</dbReference>
<dbReference type="SMART" id="SM00926">
    <property type="entry name" value="Molybdop_Fe4S4"/>
    <property type="match status" value="1"/>
</dbReference>
<dbReference type="Pfam" id="PF01568">
    <property type="entry name" value="Molydop_binding"/>
    <property type="match status" value="1"/>
</dbReference>
<evidence type="ECO:0000256" key="6">
    <source>
        <dbReference type="ARBA" id="ARBA00023014"/>
    </source>
</evidence>
<proteinExistence type="inferred from homology"/>
<dbReference type="Gene3D" id="3.40.50.740">
    <property type="match status" value="2"/>
</dbReference>
<dbReference type="PROSITE" id="PS51318">
    <property type="entry name" value="TAT"/>
    <property type="match status" value="1"/>
</dbReference>
<accession>A0ABN6MJB7</accession>
<dbReference type="RefSeq" id="WP_244387330.1">
    <property type="nucleotide sequence ID" value="NZ_AP025564.1"/>
</dbReference>
<dbReference type="InterPro" id="IPR037949">
    <property type="entry name" value="MopB_CT_Acetylene-hydratase"/>
</dbReference>
<comment type="similarity">
    <text evidence="1">Belongs to the prokaryotic molybdopterin-containing oxidoreductase family.</text>
</comment>
<evidence type="ECO:0000256" key="2">
    <source>
        <dbReference type="ARBA" id="ARBA00022723"/>
    </source>
</evidence>
<keyword evidence="3" id="KW-0732">Signal</keyword>
<keyword evidence="6" id="KW-0411">Iron-sulfur</keyword>
<keyword evidence="5" id="KW-0408">Iron</keyword>
<dbReference type="CDD" id="cd02781">
    <property type="entry name" value="MopB_CT_Acetylene-hydratase"/>
    <property type="match status" value="1"/>
</dbReference>
<feature type="domain" description="4Fe-4S Mo/W bis-MGD-type" evidence="7">
    <location>
        <begin position="50"/>
        <end position="105"/>
    </location>
</feature>
<dbReference type="PANTHER" id="PTHR43742">
    <property type="entry name" value="TRIMETHYLAMINE-N-OXIDE REDUCTASE"/>
    <property type="match status" value="1"/>
</dbReference>
<dbReference type="InterPro" id="IPR006657">
    <property type="entry name" value="MoPterin_dinucl-bd_dom"/>
</dbReference>
<dbReference type="EMBL" id="AP025564">
    <property type="protein sequence ID" value="BDE97869.1"/>
    <property type="molecule type" value="Genomic_DNA"/>
</dbReference>
<protein>
    <recommendedName>
        <fullName evidence="7">4Fe-4S Mo/W bis-MGD-type domain-containing protein</fullName>
    </recommendedName>
</protein>